<dbReference type="Proteomes" id="UP000614350">
    <property type="component" value="Unassembled WGS sequence"/>
</dbReference>
<name>A0A834JBZ4_VESVU</name>
<accession>A0A834JBZ4</accession>
<keyword evidence="2" id="KW-1185">Reference proteome</keyword>
<protein>
    <submittedName>
        <fullName evidence="1">Uncharacterized protein</fullName>
    </submittedName>
</protein>
<organism evidence="1 2">
    <name type="scientific">Vespula vulgaris</name>
    <name type="common">Yellow jacket</name>
    <name type="synonym">Wasp</name>
    <dbReference type="NCBI Taxonomy" id="7454"/>
    <lineage>
        <taxon>Eukaryota</taxon>
        <taxon>Metazoa</taxon>
        <taxon>Ecdysozoa</taxon>
        <taxon>Arthropoda</taxon>
        <taxon>Hexapoda</taxon>
        <taxon>Insecta</taxon>
        <taxon>Pterygota</taxon>
        <taxon>Neoptera</taxon>
        <taxon>Endopterygota</taxon>
        <taxon>Hymenoptera</taxon>
        <taxon>Apocrita</taxon>
        <taxon>Aculeata</taxon>
        <taxon>Vespoidea</taxon>
        <taxon>Vespidae</taxon>
        <taxon>Vespinae</taxon>
        <taxon>Vespula</taxon>
    </lineage>
</organism>
<dbReference type="EMBL" id="JACSEA010000018">
    <property type="protein sequence ID" value="KAF7382741.1"/>
    <property type="molecule type" value="Genomic_DNA"/>
</dbReference>
<dbReference type="AlphaFoldDB" id="A0A834JBZ4"/>
<evidence type="ECO:0000313" key="1">
    <source>
        <dbReference type="EMBL" id="KAF7382741.1"/>
    </source>
</evidence>
<reference evidence="1" key="1">
    <citation type="journal article" date="2020" name="G3 (Bethesda)">
        <title>High-Quality Assemblies for Three Invasive Social Wasps from the &lt;i&gt;Vespula&lt;/i&gt; Genus.</title>
        <authorList>
            <person name="Harrop T.W.R."/>
            <person name="Guhlin J."/>
            <person name="McLaughlin G.M."/>
            <person name="Permina E."/>
            <person name="Stockwell P."/>
            <person name="Gilligan J."/>
            <person name="Le Lec M.F."/>
            <person name="Gruber M.A.M."/>
            <person name="Quinn O."/>
            <person name="Lovegrove M."/>
            <person name="Duncan E.J."/>
            <person name="Remnant E.J."/>
            <person name="Van Eeckhoven J."/>
            <person name="Graham B."/>
            <person name="Knapp R.A."/>
            <person name="Langford K.W."/>
            <person name="Kronenberg Z."/>
            <person name="Press M.O."/>
            <person name="Eacker S.M."/>
            <person name="Wilson-Rankin E.E."/>
            <person name="Purcell J."/>
            <person name="Lester P.J."/>
            <person name="Dearden P.K."/>
        </authorList>
    </citation>
    <scope>NUCLEOTIDE SEQUENCE</scope>
    <source>
        <strain evidence="1">Marl-1</strain>
    </source>
</reference>
<sequence>MCDHCAKVTSQKGYAGQVTCKCEHGEKKEEKKEEGGCCSRKERKVESGCCGAKCCTNPTKERSGLYEEKHREYNGNAWVCGHMEREKLPVVAVCQAVARTKTIRPKKFEKKVAAGKIIINHEDYVNLKPYAIIL</sequence>
<evidence type="ECO:0000313" key="2">
    <source>
        <dbReference type="Proteomes" id="UP000614350"/>
    </source>
</evidence>
<gene>
    <name evidence="1" type="ORF">HZH66_013143</name>
</gene>
<comment type="caution">
    <text evidence="1">The sequence shown here is derived from an EMBL/GenBank/DDBJ whole genome shotgun (WGS) entry which is preliminary data.</text>
</comment>
<proteinExistence type="predicted"/>